<feature type="transmembrane region" description="Helical" evidence="1">
    <location>
        <begin position="138"/>
        <end position="157"/>
    </location>
</feature>
<evidence type="ECO:0000313" key="2">
    <source>
        <dbReference type="EMBL" id="GII23371.1"/>
    </source>
</evidence>
<keyword evidence="1" id="KW-0472">Membrane</keyword>
<feature type="transmembrane region" description="Helical" evidence="1">
    <location>
        <begin position="40"/>
        <end position="58"/>
    </location>
</feature>
<sequence length="405" mass="41236">MTLQTSSAVIGVALAAIAYGAWCGGFLADRLDASRLLVPALLLAAGATALTLPVVRWAGEFLRGAAASGVLLLAMLALFVPAALLAAVTPLVIKLQLSDLSRTGTVVGRLSGVGTVGGITATLATGFVFVAALPNTVIVLGLAGLLAAAGIGMAVYLGAGRATLGRLGGCAAMLGVAGAGLTAVAPAACDVETAYHCARIAADPAREGGRTLWLNAAEHSYVDINDPTYLKFEYVQTIGSLLDVVAPAGTPVDTLHLGAGGLTLPGYLAATRPDSRSRVLEIDGRLLALDRATLPVPADLETWTGDARLGVGAEPAGAWSVVVGDAFVDLAVPWHLTTREFVTQVRRVLRPGGVYALNVIDAPRGGFVRAEAATLRSVFGHVAVVAAGARPLTDDYAPVDQLLGR</sequence>
<dbReference type="InterPro" id="IPR029063">
    <property type="entry name" value="SAM-dependent_MTases_sf"/>
</dbReference>
<evidence type="ECO:0008006" key="4">
    <source>
        <dbReference type="Google" id="ProtNLM"/>
    </source>
</evidence>
<dbReference type="Proteomes" id="UP000599074">
    <property type="component" value="Unassembled WGS sequence"/>
</dbReference>
<keyword evidence="1" id="KW-0812">Transmembrane</keyword>
<dbReference type="SUPFAM" id="SSF53335">
    <property type="entry name" value="S-adenosyl-L-methionine-dependent methyltransferases"/>
    <property type="match status" value="1"/>
</dbReference>
<feature type="transmembrane region" description="Helical" evidence="1">
    <location>
        <begin position="113"/>
        <end position="132"/>
    </location>
</feature>
<organism evidence="2 3">
    <name type="scientific">Planosporangium mesophilum</name>
    <dbReference type="NCBI Taxonomy" id="689768"/>
    <lineage>
        <taxon>Bacteria</taxon>
        <taxon>Bacillati</taxon>
        <taxon>Actinomycetota</taxon>
        <taxon>Actinomycetes</taxon>
        <taxon>Micromonosporales</taxon>
        <taxon>Micromonosporaceae</taxon>
        <taxon>Planosporangium</taxon>
    </lineage>
</organism>
<gene>
    <name evidence="2" type="ORF">Pme01_29680</name>
</gene>
<keyword evidence="3" id="KW-1185">Reference proteome</keyword>
<proteinExistence type="predicted"/>
<keyword evidence="1" id="KW-1133">Transmembrane helix</keyword>
<accession>A0A8J3TD84</accession>
<protein>
    <recommendedName>
        <fullName evidence="4">Spermidine synthase</fullName>
    </recommendedName>
</protein>
<comment type="caution">
    <text evidence="2">The sequence shown here is derived from an EMBL/GenBank/DDBJ whole genome shotgun (WGS) entry which is preliminary data.</text>
</comment>
<dbReference type="EMBL" id="BOON01000028">
    <property type="protein sequence ID" value="GII23371.1"/>
    <property type="molecule type" value="Genomic_DNA"/>
</dbReference>
<dbReference type="NCBIfam" id="NF037959">
    <property type="entry name" value="MFS_SpdSyn"/>
    <property type="match status" value="1"/>
</dbReference>
<feature type="transmembrane region" description="Helical" evidence="1">
    <location>
        <begin position="70"/>
        <end position="93"/>
    </location>
</feature>
<dbReference type="AlphaFoldDB" id="A0A8J3TD84"/>
<feature type="transmembrane region" description="Helical" evidence="1">
    <location>
        <begin position="6"/>
        <end position="28"/>
    </location>
</feature>
<name>A0A8J3TD84_9ACTN</name>
<evidence type="ECO:0000313" key="3">
    <source>
        <dbReference type="Proteomes" id="UP000599074"/>
    </source>
</evidence>
<dbReference type="Gene3D" id="3.40.50.150">
    <property type="entry name" value="Vaccinia Virus protein VP39"/>
    <property type="match status" value="1"/>
</dbReference>
<reference evidence="2" key="1">
    <citation type="submission" date="2021-01" db="EMBL/GenBank/DDBJ databases">
        <title>Whole genome shotgun sequence of Planosporangium mesophilum NBRC 109066.</title>
        <authorList>
            <person name="Komaki H."/>
            <person name="Tamura T."/>
        </authorList>
    </citation>
    <scope>NUCLEOTIDE SEQUENCE</scope>
    <source>
        <strain evidence="2">NBRC 109066</strain>
    </source>
</reference>
<evidence type="ECO:0000256" key="1">
    <source>
        <dbReference type="SAM" id="Phobius"/>
    </source>
</evidence>